<accession>A0A6I4M562</accession>
<gene>
    <name evidence="1" type="ORF">EUU23_08720</name>
</gene>
<keyword evidence="2" id="KW-1185">Reference proteome</keyword>
<reference evidence="1 2" key="1">
    <citation type="submission" date="2019-01" db="EMBL/GenBank/DDBJ databases">
        <title>Sphingorhabdus lacus sp.nov., isolated from an oligotrophic freshwater lake.</title>
        <authorList>
            <person name="Park M."/>
        </authorList>
    </citation>
    <scope>NUCLEOTIDE SEQUENCE [LARGE SCALE GENOMIC DNA]</scope>
    <source>
        <strain evidence="1 2">IMCC26285</strain>
    </source>
</reference>
<evidence type="ECO:0000313" key="2">
    <source>
        <dbReference type="Proteomes" id="UP000471147"/>
    </source>
</evidence>
<dbReference type="RefSeq" id="WP_160353773.1">
    <property type="nucleotide sequence ID" value="NZ_SDWJ01000002.1"/>
</dbReference>
<sequence>MLSLDPLGLDSAMLDEARAYLRVEPAEDDPSLAAAVMAALGHAEQFTRTILIRRNASEILSACSGWQILEAVPVQSIAAVTGVPAEGARFLLANDAWEAKIGSHGDAYIRIINPGIAGRVEISCQSGLAPDWSSLPEILRLGVLRLAAHFYAHRDCATDAGPPAAARVLLLPWRRLRLI</sequence>
<dbReference type="EMBL" id="SDWJ01000002">
    <property type="protein sequence ID" value="MVZ97788.1"/>
    <property type="molecule type" value="Genomic_DNA"/>
</dbReference>
<evidence type="ECO:0000313" key="1">
    <source>
        <dbReference type="EMBL" id="MVZ97788.1"/>
    </source>
</evidence>
<dbReference type="InterPro" id="IPR011738">
    <property type="entry name" value="Phage_CHP"/>
</dbReference>
<dbReference type="OrthoDB" id="8478788at2"/>
<dbReference type="NCBIfam" id="TIGR02215">
    <property type="entry name" value="phage_chp_gp8"/>
    <property type="match status" value="1"/>
</dbReference>
<dbReference type="CDD" id="cd08054">
    <property type="entry name" value="gp6"/>
    <property type="match status" value="1"/>
</dbReference>
<evidence type="ECO:0008006" key="3">
    <source>
        <dbReference type="Google" id="ProtNLM"/>
    </source>
</evidence>
<organism evidence="1 2">
    <name type="scientific">Sphingorhabdus profundilacus</name>
    <dbReference type="NCBI Taxonomy" id="2509718"/>
    <lineage>
        <taxon>Bacteria</taxon>
        <taxon>Pseudomonadati</taxon>
        <taxon>Pseudomonadota</taxon>
        <taxon>Alphaproteobacteria</taxon>
        <taxon>Sphingomonadales</taxon>
        <taxon>Sphingomonadaceae</taxon>
        <taxon>Sphingorhabdus</taxon>
    </lineage>
</organism>
<dbReference type="Proteomes" id="UP000471147">
    <property type="component" value="Unassembled WGS sequence"/>
</dbReference>
<protein>
    <recommendedName>
        <fullName evidence="3">Phage gp6-like head-tail connector protein</fullName>
    </recommendedName>
</protein>
<proteinExistence type="predicted"/>
<dbReference type="Gene3D" id="1.10.3230.30">
    <property type="entry name" value="Phage gp6-like head-tail connector protein"/>
    <property type="match status" value="1"/>
</dbReference>
<name>A0A6I4M562_9SPHN</name>
<dbReference type="AlphaFoldDB" id="A0A6I4M562"/>
<comment type="caution">
    <text evidence="1">The sequence shown here is derived from an EMBL/GenBank/DDBJ whole genome shotgun (WGS) entry which is preliminary data.</text>
</comment>